<feature type="region of interest" description="Disordered" evidence="13">
    <location>
        <begin position="1"/>
        <end position="238"/>
    </location>
</feature>
<dbReference type="InterPro" id="IPR042530">
    <property type="entry name" value="EME1/EME2_C"/>
</dbReference>
<protein>
    <recommendedName>
        <fullName evidence="16">ERCC4 domain-containing protein</fullName>
    </recommendedName>
</protein>
<feature type="compositionally biased region" description="Polar residues" evidence="13">
    <location>
        <begin position="38"/>
        <end position="50"/>
    </location>
</feature>
<organism evidence="14 15">
    <name type="scientific">Apatococcus fuscideae</name>
    <dbReference type="NCBI Taxonomy" id="2026836"/>
    <lineage>
        <taxon>Eukaryota</taxon>
        <taxon>Viridiplantae</taxon>
        <taxon>Chlorophyta</taxon>
        <taxon>core chlorophytes</taxon>
        <taxon>Trebouxiophyceae</taxon>
        <taxon>Chlorellales</taxon>
        <taxon>Chlorellaceae</taxon>
        <taxon>Apatococcus</taxon>
    </lineage>
</organism>
<evidence type="ECO:0008006" key="16">
    <source>
        <dbReference type="Google" id="ProtNLM"/>
    </source>
</evidence>
<evidence type="ECO:0000313" key="15">
    <source>
        <dbReference type="Proteomes" id="UP001485043"/>
    </source>
</evidence>
<dbReference type="GO" id="GO:0006310">
    <property type="term" value="P:DNA recombination"/>
    <property type="evidence" value="ECO:0007669"/>
    <property type="project" value="UniProtKB-KW"/>
</dbReference>
<name>A0AAW1TGB3_9CHLO</name>
<evidence type="ECO:0000313" key="14">
    <source>
        <dbReference type="EMBL" id="KAK9867900.1"/>
    </source>
</evidence>
<keyword evidence="11" id="KW-0539">Nucleus</keyword>
<keyword evidence="3" id="KW-0540">Nuclease</keyword>
<feature type="compositionally biased region" description="Basic and acidic residues" evidence="13">
    <location>
        <begin position="191"/>
        <end position="238"/>
    </location>
</feature>
<evidence type="ECO:0000256" key="2">
    <source>
        <dbReference type="ARBA" id="ARBA00004123"/>
    </source>
</evidence>
<keyword evidence="7" id="KW-0378">Hydrolase</keyword>
<evidence type="ECO:0000256" key="12">
    <source>
        <dbReference type="ARBA" id="ARBA00023254"/>
    </source>
</evidence>
<keyword evidence="12" id="KW-0469">Meiosis</keyword>
<keyword evidence="15" id="KW-1185">Reference proteome</keyword>
<dbReference type="Proteomes" id="UP001485043">
    <property type="component" value="Unassembled WGS sequence"/>
</dbReference>
<keyword evidence="9" id="KW-0233">DNA recombination</keyword>
<dbReference type="Gene3D" id="1.10.150.670">
    <property type="entry name" value="Crossover junction endonuclease EME1, DNA-binding domain"/>
    <property type="match status" value="1"/>
</dbReference>
<evidence type="ECO:0000256" key="1">
    <source>
        <dbReference type="ARBA" id="ARBA00001946"/>
    </source>
</evidence>
<evidence type="ECO:0000256" key="11">
    <source>
        <dbReference type="ARBA" id="ARBA00023242"/>
    </source>
</evidence>
<dbReference type="GO" id="GO:0048476">
    <property type="term" value="C:Holliday junction resolvase complex"/>
    <property type="evidence" value="ECO:0007669"/>
    <property type="project" value="InterPro"/>
</dbReference>
<dbReference type="GO" id="GO:0016787">
    <property type="term" value="F:hydrolase activity"/>
    <property type="evidence" value="ECO:0007669"/>
    <property type="project" value="UniProtKB-KW"/>
</dbReference>
<sequence length="573" mass="63218">MSDDELLFDLGPGFKSSRTRQTLDLPGDPATLRGPAHQSGQPLAQGQENTRPGLPTQYMQDSKRVRSKSDPQGHPTQALQGRSSYQAGGIRAGPSGPHCPTSPLSPLSNGTVDVSEELKSPPQLLSSPEIVGPSQGGGIARRTSDTAGGVDKQKKKRRSRGAEEDERDDFGAELAGNCLSPKRRKTGGKRLTADEREANREAAEADKAAKRIAREEEREAKRLQKEMKNEAKAKQQLENKATKEMMKEAEKNAKAKDREEAQRSTGKLAMKEIRVLLDSKLAACKMGWPIMEFLTNKQVPYDVKETLPMQPHKSAIWERIRPNAPPNPSQASGASQGGGEVIEQIPYVVVFFEAAELVEEILRDNLRGLFRTAARAHPNLTLSILVVGLVHYCEQRERREQHDPCGFSRKPVLRLIDSLGILYPGVRYRLARDAPELADHMWRLTRELAKVAFRVEASLTEIFGGTKRDKEQATKLSQTHPLGSFERKTWFDALGFIPNLAPNAAHAIASRHPSLGNLLSMYLDPTRNAAANAKLLDGLPQPTGTSRVGMTTSRKVYNILMAEDPDQVVDEMS</sequence>
<comment type="caution">
    <text evidence="14">The sequence shown here is derived from an EMBL/GenBank/DDBJ whole genome shotgun (WGS) entry which is preliminary data.</text>
</comment>
<comment type="subcellular location">
    <subcellularLocation>
        <location evidence="2">Nucleus</location>
    </subcellularLocation>
</comment>
<reference evidence="14 15" key="1">
    <citation type="journal article" date="2024" name="Nat. Commun.">
        <title>Phylogenomics reveals the evolutionary origins of lichenization in chlorophyte algae.</title>
        <authorList>
            <person name="Puginier C."/>
            <person name="Libourel C."/>
            <person name="Otte J."/>
            <person name="Skaloud P."/>
            <person name="Haon M."/>
            <person name="Grisel S."/>
            <person name="Petersen M."/>
            <person name="Berrin J.G."/>
            <person name="Delaux P.M."/>
            <person name="Dal Grande F."/>
            <person name="Keller J."/>
        </authorList>
    </citation>
    <scope>NUCLEOTIDE SEQUENCE [LARGE SCALE GENOMIC DNA]</scope>
    <source>
        <strain evidence="14 15">SAG 2523</strain>
    </source>
</reference>
<dbReference type="AlphaFoldDB" id="A0AAW1TGB3"/>
<comment type="cofactor">
    <cofactor evidence="1">
        <name>Mg(2+)</name>
        <dbReference type="ChEBI" id="CHEBI:18420"/>
    </cofactor>
</comment>
<dbReference type="InterPro" id="IPR033310">
    <property type="entry name" value="Mms4/EME1/EME2"/>
</dbReference>
<evidence type="ECO:0000256" key="5">
    <source>
        <dbReference type="ARBA" id="ARBA00022759"/>
    </source>
</evidence>
<keyword evidence="6" id="KW-0227">DNA damage</keyword>
<keyword evidence="4" id="KW-0479">Metal-binding</keyword>
<evidence type="ECO:0000256" key="13">
    <source>
        <dbReference type="SAM" id="MobiDB-lite"/>
    </source>
</evidence>
<proteinExistence type="predicted"/>
<accession>A0AAW1TGB3</accession>
<keyword evidence="10" id="KW-0234">DNA repair</keyword>
<evidence type="ECO:0000256" key="6">
    <source>
        <dbReference type="ARBA" id="ARBA00022763"/>
    </source>
</evidence>
<feature type="compositionally biased region" description="Basic and acidic residues" evidence="13">
    <location>
        <begin position="61"/>
        <end position="71"/>
    </location>
</feature>
<evidence type="ECO:0000256" key="8">
    <source>
        <dbReference type="ARBA" id="ARBA00022842"/>
    </source>
</evidence>
<evidence type="ECO:0000256" key="4">
    <source>
        <dbReference type="ARBA" id="ARBA00022723"/>
    </source>
</evidence>
<evidence type="ECO:0000256" key="7">
    <source>
        <dbReference type="ARBA" id="ARBA00022801"/>
    </source>
</evidence>
<dbReference type="GO" id="GO:0004519">
    <property type="term" value="F:endonuclease activity"/>
    <property type="evidence" value="ECO:0007669"/>
    <property type="project" value="UniProtKB-KW"/>
</dbReference>
<dbReference type="GO" id="GO:0051321">
    <property type="term" value="P:meiotic cell cycle"/>
    <property type="evidence" value="ECO:0007669"/>
    <property type="project" value="UniProtKB-KW"/>
</dbReference>
<dbReference type="GO" id="GO:0005634">
    <property type="term" value="C:nucleus"/>
    <property type="evidence" value="ECO:0007669"/>
    <property type="project" value="UniProtKB-SubCell"/>
</dbReference>
<keyword evidence="5" id="KW-0255">Endonuclease</keyword>
<dbReference type="PANTHER" id="PTHR21077">
    <property type="entry name" value="EME1 PROTEIN"/>
    <property type="match status" value="1"/>
</dbReference>
<dbReference type="GO" id="GO:0006281">
    <property type="term" value="P:DNA repair"/>
    <property type="evidence" value="ECO:0007669"/>
    <property type="project" value="UniProtKB-KW"/>
</dbReference>
<keyword evidence="8" id="KW-0460">Magnesium</keyword>
<evidence type="ECO:0000256" key="9">
    <source>
        <dbReference type="ARBA" id="ARBA00023172"/>
    </source>
</evidence>
<evidence type="ECO:0000256" key="10">
    <source>
        <dbReference type="ARBA" id="ARBA00023204"/>
    </source>
</evidence>
<dbReference type="GO" id="GO:0046872">
    <property type="term" value="F:metal ion binding"/>
    <property type="evidence" value="ECO:0007669"/>
    <property type="project" value="UniProtKB-KW"/>
</dbReference>
<dbReference type="Gene3D" id="3.40.50.10130">
    <property type="match status" value="1"/>
</dbReference>
<dbReference type="EMBL" id="JALJOV010000057">
    <property type="protein sequence ID" value="KAK9867900.1"/>
    <property type="molecule type" value="Genomic_DNA"/>
</dbReference>
<dbReference type="PANTHER" id="PTHR21077:SF5">
    <property type="entry name" value="CROSSOVER JUNCTION ENDONUCLEASE MMS4"/>
    <property type="match status" value="1"/>
</dbReference>
<gene>
    <name evidence="14" type="ORF">WJX84_009189</name>
</gene>
<feature type="compositionally biased region" description="Polar residues" evidence="13">
    <location>
        <begin position="102"/>
        <end position="112"/>
    </location>
</feature>
<evidence type="ECO:0000256" key="3">
    <source>
        <dbReference type="ARBA" id="ARBA00022722"/>
    </source>
</evidence>
<feature type="compositionally biased region" description="Polar residues" evidence="13">
    <location>
        <begin position="74"/>
        <end position="86"/>
    </location>
</feature>